<evidence type="ECO:0000256" key="7">
    <source>
        <dbReference type="ARBA" id="ARBA00023016"/>
    </source>
</evidence>
<organism evidence="8">
    <name type="scientific">Thermorudis sp</name>
    <dbReference type="NCBI Taxonomy" id="1969470"/>
    <lineage>
        <taxon>Bacteria</taxon>
        <taxon>Pseudomonadati</taxon>
        <taxon>Thermomicrobiota</taxon>
        <taxon>Thermomicrobia</taxon>
        <taxon>Thermomicrobia incertae sedis</taxon>
        <taxon>Thermorudis</taxon>
    </lineage>
</organism>
<evidence type="ECO:0000256" key="6">
    <source>
        <dbReference type="ARBA" id="ARBA00022884"/>
    </source>
</evidence>
<keyword evidence="5" id="KW-0378">Hydrolase</keyword>
<evidence type="ECO:0000256" key="3">
    <source>
        <dbReference type="ARBA" id="ARBA00022722"/>
    </source>
</evidence>
<keyword evidence="2" id="KW-1277">Toxin-antitoxin system</keyword>
<dbReference type="InterPro" id="IPR012933">
    <property type="entry name" value="HicA_mRNA_interferase"/>
</dbReference>
<dbReference type="EMBL" id="DSID01000368">
    <property type="protein sequence ID" value="HEX70537.1"/>
    <property type="molecule type" value="Genomic_DNA"/>
</dbReference>
<comment type="similarity">
    <text evidence="1">Belongs to the HicA mRNA interferase family.</text>
</comment>
<comment type="caution">
    <text evidence="8">The sequence shown here is derived from an EMBL/GenBank/DDBJ whole genome shotgun (WGS) entry which is preliminary data.</text>
</comment>
<sequence>MSRRRKLVERFVRQPPEVAYDDVETLLTMFGWQVKSTRGSHAIFTKKGEVPIVIPKHGGRRVKGTYVCIIIERLRLDELDLDEL</sequence>
<dbReference type="Pfam" id="PF07927">
    <property type="entry name" value="HicA_toxin"/>
    <property type="match status" value="1"/>
</dbReference>
<evidence type="ECO:0000256" key="1">
    <source>
        <dbReference type="ARBA" id="ARBA00006620"/>
    </source>
</evidence>
<keyword evidence="3" id="KW-0540">Nuclease</keyword>
<evidence type="ECO:0000256" key="5">
    <source>
        <dbReference type="ARBA" id="ARBA00022801"/>
    </source>
</evidence>
<keyword evidence="7" id="KW-0346">Stress response</keyword>
<keyword evidence="4" id="KW-0255">Endonuclease</keyword>
<keyword evidence="6" id="KW-0694">RNA-binding</keyword>
<dbReference type="GO" id="GO:0004519">
    <property type="term" value="F:endonuclease activity"/>
    <property type="evidence" value="ECO:0007669"/>
    <property type="project" value="UniProtKB-KW"/>
</dbReference>
<evidence type="ECO:0000313" key="8">
    <source>
        <dbReference type="EMBL" id="HEX70537.1"/>
    </source>
</evidence>
<dbReference type="InterPro" id="IPR038570">
    <property type="entry name" value="HicA_sf"/>
</dbReference>
<accession>A0A7C2WQI4</accession>
<dbReference type="SUPFAM" id="SSF54786">
    <property type="entry name" value="YcfA/nrd intein domain"/>
    <property type="match status" value="1"/>
</dbReference>
<dbReference type="GO" id="GO:0016787">
    <property type="term" value="F:hydrolase activity"/>
    <property type="evidence" value="ECO:0007669"/>
    <property type="project" value="UniProtKB-KW"/>
</dbReference>
<evidence type="ECO:0000256" key="4">
    <source>
        <dbReference type="ARBA" id="ARBA00022759"/>
    </source>
</evidence>
<dbReference type="Gene3D" id="3.30.920.30">
    <property type="entry name" value="Hypothetical protein"/>
    <property type="match status" value="1"/>
</dbReference>
<dbReference type="AlphaFoldDB" id="A0A7C2WQI4"/>
<gene>
    <name evidence="8" type="ORF">ENP13_04755</name>
</gene>
<evidence type="ECO:0000256" key="2">
    <source>
        <dbReference type="ARBA" id="ARBA00022649"/>
    </source>
</evidence>
<dbReference type="GO" id="GO:0003729">
    <property type="term" value="F:mRNA binding"/>
    <property type="evidence" value="ECO:0007669"/>
    <property type="project" value="InterPro"/>
</dbReference>
<proteinExistence type="inferred from homology"/>
<protein>
    <submittedName>
        <fullName evidence="8">Type II toxin-antitoxin system HicA family toxin</fullName>
    </submittedName>
</protein>
<reference evidence="8" key="1">
    <citation type="journal article" date="2020" name="mSystems">
        <title>Genome- and Community-Level Interaction Insights into Carbon Utilization and Element Cycling Functions of Hydrothermarchaeota in Hydrothermal Sediment.</title>
        <authorList>
            <person name="Zhou Z."/>
            <person name="Liu Y."/>
            <person name="Xu W."/>
            <person name="Pan J."/>
            <person name="Luo Z.H."/>
            <person name="Li M."/>
        </authorList>
    </citation>
    <scope>NUCLEOTIDE SEQUENCE [LARGE SCALE GENOMIC DNA]</scope>
    <source>
        <strain evidence="8">SpSt-192</strain>
    </source>
</reference>
<name>A0A7C2WQI4_9BACT</name>